<protein>
    <submittedName>
        <fullName evidence="2">Uncharacterized protein</fullName>
    </submittedName>
</protein>
<feature type="transmembrane region" description="Helical" evidence="1">
    <location>
        <begin position="255"/>
        <end position="276"/>
    </location>
</feature>
<sequence length="437" mass="48533">MDNLINAVLSNYVPTVIILSLVIGIFIIALAGIIRNSGKHEDVARSNFMIKTVIVGFIMLFLSGAFVFTFHEVYMSNFYNNIAQNLSNNLPNADTINNTDILSSDVKDASIITQDARCVLVVVDTIDCIKKTINDVIGLIISKFVRGVGVVLSEILQKFNFNFLFRLPVEVFDATAATSSTQATQVVNFNSLLKLSEIIGLAWVYILIVTHYFKSILFSLDNDYSGDFVGDMGKMLLGFAGVFLARYMAEAIITTAQAFASFLFSTPLANGLTVALKALISDGLWMQFVSFNITMVALAIFVLIYIILFGFIIFRNAKRYFILLVMILLAPIFTPMLFFDMTRNMGMIFWNKLIVTSFGLTFDLIILLMIFVFLGSGGLSLGNLILMLVGMAIIADSNNLLQQIAMASEVSNFRSVVRKGFSSGVNSVYRWKRFFGQ</sequence>
<keyword evidence="1" id="KW-1133">Transmembrane helix</keyword>
<keyword evidence="1" id="KW-0472">Membrane</keyword>
<dbReference type="EMBL" id="MGIZ01000046">
    <property type="protein sequence ID" value="OGM97916.1"/>
    <property type="molecule type" value="Genomic_DNA"/>
</dbReference>
<feature type="transmembrane region" description="Helical" evidence="1">
    <location>
        <begin position="232"/>
        <end position="249"/>
    </location>
</feature>
<dbReference type="AlphaFoldDB" id="A0A1F8EAL9"/>
<evidence type="ECO:0000313" key="2">
    <source>
        <dbReference type="EMBL" id="OGM97916.1"/>
    </source>
</evidence>
<dbReference type="Proteomes" id="UP000177594">
    <property type="component" value="Unassembled WGS sequence"/>
</dbReference>
<proteinExistence type="predicted"/>
<feature type="transmembrane region" description="Helical" evidence="1">
    <location>
        <begin position="198"/>
        <end position="220"/>
    </location>
</feature>
<feature type="transmembrane region" description="Helical" evidence="1">
    <location>
        <begin position="288"/>
        <end position="314"/>
    </location>
</feature>
<feature type="transmembrane region" description="Helical" evidence="1">
    <location>
        <begin position="12"/>
        <end position="36"/>
    </location>
</feature>
<gene>
    <name evidence="2" type="ORF">A2817_01755</name>
</gene>
<evidence type="ECO:0000256" key="1">
    <source>
        <dbReference type="SAM" id="Phobius"/>
    </source>
</evidence>
<reference evidence="2 3" key="1">
    <citation type="journal article" date="2016" name="Nat. Commun.">
        <title>Thousands of microbial genomes shed light on interconnected biogeochemical processes in an aquifer system.</title>
        <authorList>
            <person name="Anantharaman K."/>
            <person name="Brown C.T."/>
            <person name="Hug L.A."/>
            <person name="Sharon I."/>
            <person name="Castelle C.J."/>
            <person name="Probst A.J."/>
            <person name="Thomas B.C."/>
            <person name="Singh A."/>
            <person name="Wilkins M.J."/>
            <person name="Karaoz U."/>
            <person name="Brodie E.L."/>
            <person name="Williams K.H."/>
            <person name="Hubbard S.S."/>
            <person name="Banfield J.F."/>
        </authorList>
    </citation>
    <scope>NUCLEOTIDE SEQUENCE [LARGE SCALE GENOMIC DNA]</scope>
</reference>
<comment type="caution">
    <text evidence="2">The sequence shown here is derived from an EMBL/GenBank/DDBJ whole genome shotgun (WGS) entry which is preliminary data.</text>
</comment>
<evidence type="ECO:0000313" key="3">
    <source>
        <dbReference type="Proteomes" id="UP000177594"/>
    </source>
</evidence>
<accession>A0A1F8EAL9</accession>
<organism evidence="2 3">
    <name type="scientific">Candidatus Yanofskybacteria bacterium RIFCSPHIGHO2_01_FULL_39_8b</name>
    <dbReference type="NCBI Taxonomy" id="1802659"/>
    <lineage>
        <taxon>Bacteria</taxon>
        <taxon>Candidatus Yanofskyibacteriota</taxon>
    </lineage>
</organism>
<feature type="transmembrane region" description="Helical" evidence="1">
    <location>
        <begin position="48"/>
        <end position="70"/>
    </location>
</feature>
<name>A0A1F8EAL9_9BACT</name>
<keyword evidence="1" id="KW-0812">Transmembrane</keyword>
<feature type="transmembrane region" description="Helical" evidence="1">
    <location>
        <begin position="320"/>
        <end position="341"/>
    </location>
</feature>